<dbReference type="EMBL" id="LR797252">
    <property type="protein sequence ID" value="CAB4196625.1"/>
    <property type="molecule type" value="Genomic_DNA"/>
</dbReference>
<dbReference type="SUPFAM" id="SSF52540">
    <property type="entry name" value="P-loop containing nucleoside triphosphate hydrolases"/>
    <property type="match status" value="1"/>
</dbReference>
<reference evidence="1" key="1">
    <citation type="submission" date="2020-05" db="EMBL/GenBank/DDBJ databases">
        <authorList>
            <person name="Chiriac C."/>
            <person name="Salcher M."/>
            <person name="Ghai R."/>
            <person name="Kavagutti S V."/>
        </authorList>
    </citation>
    <scope>NUCLEOTIDE SEQUENCE</scope>
</reference>
<dbReference type="PANTHER" id="PTHR13308">
    <property type="entry name" value="NEDD4-BINDING PROTEIN 2-LIKE 1"/>
    <property type="match status" value="1"/>
</dbReference>
<dbReference type="InterPro" id="IPR026302">
    <property type="entry name" value="NEDD4-bd_p2"/>
</dbReference>
<proteinExistence type="predicted"/>
<dbReference type="Pfam" id="PF13671">
    <property type="entry name" value="AAA_33"/>
    <property type="match status" value="1"/>
</dbReference>
<dbReference type="InterPro" id="IPR027417">
    <property type="entry name" value="P-loop_NTPase"/>
</dbReference>
<dbReference type="PANTHER" id="PTHR13308:SF40">
    <property type="entry name" value="NEDD4-BINDING PROTEIN 2-LIKE 1"/>
    <property type="match status" value="1"/>
</dbReference>
<name>A0A6J5RWJ1_9CAUD</name>
<sequence length="201" mass="21970">MKVIVLSGIPGSGKTTYVKSLLAGNHNLNVVVCSADDHFMVEGEYKFDVTKLGSAHGACLVKFTKAISESTYPQVDYLIVDNTSTTPIECAPYVALALAYNVDVEIVQFSCPPEIGFMRNTHGVPLKGCYQSRDNLENFQKDMPIFWKFGGVKLTTVNTWHTATDIANARILARKACEADSATMAYVVGTPDQPGINPNWE</sequence>
<accession>A0A6J5RWJ1</accession>
<organism evidence="1">
    <name type="scientific">uncultured Caudovirales phage</name>
    <dbReference type="NCBI Taxonomy" id="2100421"/>
    <lineage>
        <taxon>Viruses</taxon>
        <taxon>Duplodnaviria</taxon>
        <taxon>Heunggongvirae</taxon>
        <taxon>Uroviricota</taxon>
        <taxon>Caudoviricetes</taxon>
        <taxon>Peduoviridae</taxon>
        <taxon>Maltschvirus</taxon>
        <taxon>Maltschvirus maltsch</taxon>
    </lineage>
</organism>
<dbReference type="Gene3D" id="3.40.50.300">
    <property type="entry name" value="P-loop containing nucleotide triphosphate hydrolases"/>
    <property type="match status" value="1"/>
</dbReference>
<evidence type="ECO:0000313" key="1">
    <source>
        <dbReference type="EMBL" id="CAB4196625.1"/>
    </source>
</evidence>
<protein>
    <submittedName>
        <fullName evidence="1">AAA domain containing protein</fullName>
    </submittedName>
</protein>
<gene>
    <name evidence="1" type="ORF">UFOVP1290_145</name>
</gene>